<dbReference type="SUPFAM" id="SSF48498">
    <property type="entry name" value="Tetracyclin repressor-like, C-terminal domain"/>
    <property type="match status" value="1"/>
</dbReference>
<dbReference type="Gene3D" id="1.10.357.10">
    <property type="entry name" value="Tetracycline Repressor, domain 2"/>
    <property type="match status" value="1"/>
</dbReference>
<dbReference type="InterPro" id="IPR009057">
    <property type="entry name" value="Homeodomain-like_sf"/>
</dbReference>
<name>A0A7W7TXB7_9ACTN</name>
<dbReference type="RefSeq" id="WP_116156977.1">
    <property type="nucleotide sequence ID" value="NZ_JACHJY010000002.1"/>
</dbReference>
<dbReference type="Pfam" id="PF02909">
    <property type="entry name" value="TetR_C_1"/>
    <property type="match status" value="1"/>
</dbReference>
<evidence type="ECO:0000256" key="1">
    <source>
        <dbReference type="ARBA" id="ARBA00023015"/>
    </source>
</evidence>
<dbReference type="InterPro" id="IPR004111">
    <property type="entry name" value="Repressor_TetR_C"/>
</dbReference>
<dbReference type="GO" id="GO:0003700">
    <property type="term" value="F:DNA-binding transcription factor activity"/>
    <property type="evidence" value="ECO:0007669"/>
    <property type="project" value="TreeGrafter"/>
</dbReference>
<dbReference type="Proteomes" id="UP000582643">
    <property type="component" value="Unassembled WGS sequence"/>
</dbReference>
<dbReference type="InterPro" id="IPR050109">
    <property type="entry name" value="HTH-type_TetR-like_transc_reg"/>
</dbReference>
<protein>
    <submittedName>
        <fullName evidence="6">AcrR family transcriptional regulator</fullName>
    </submittedName>
</protein>
<sequence>MDEAKRRPGRPNLIDRGMIVDAALAIEDAGRALSMQAVADRLGVPRGTLYHHVADREEMAALVAVARLEEALDESWMPTPDADWQTWLTAFAHAMRAALVDHATPVDFVLLEGRSGRRQLAQVETVLTVLVRAGFSPEVSLRCLTLLVEVVQAHVRAVFVARASGPEQQRASLPAILASAGQEFPLLRAGIPDDPDPAEQFTFDLAVVLAGIAALSEQGAPGYGATPPLR</sequence>
<dbReference type="InterPro" id="IPR036271">
    <property type="entry name" value="Tet_transcr_reg_TetR-rel_C_sf"/>
</dbReference>
<dbReference type="SUPFAM" id="SSF46689">
    <property type="entry name" value="Homeodomain-like"/>
    <property type="match status" value="1"/>
</dbReference>
<gene>
    <name evidence="6" type="ORF">GGE06_001876</name>
</gene>
<keyword evidence="2" id="KW-0238">DNA-binding</keyword>
<comment type="caution">
    <text evidence="6">The sequence shown here is derived from an EMBL/GenBank/DDBJ whole genome shotgun (WGS) entry which is preliminary data.</text>
</comment>
<dbReference type="PANTHER" id="PTHR30055">
    <property type="entry name" value="HTH-TYPE TRANSCRIPTIONAL REGULATOR RUTR"/>
    <property type="match status" value="1"/>
</dbReference>
<keyword evidence="3" id="KW-0804">Transcription</keyword>
<keyword evidence="1" id="KW-0805">Transcription regulation</keyword>
<dbReference type="GO" id="GO:0000976">
    <property type="term" value="F:transcription cis-regulatory region binding"/>
    <property type="evidence" value="ECO:0007669"/>
    <property type="project" value="TreeGrafter"/>
</dbReference>
<dbReference type="Pfam" id="PF00440">
    <property type="entry name" value="TetR_N"/>
    <property type="match status" value="1"/>
</dbReference>
<feature type="domain" description="HTH tetR-type" evidence="4">
    <location>
        <begin position="26"/>
        <end position="60"/>
    </location>
</feature>
<feature type="domain" description="Tetracycline repressor TetR C-terminal" evidence="5">
    <location>
        <begin position="78"/>
        <end position="214"/>
    </location>
</feature>
<dbReference type="PANTHER" id="PTHR30055:SF151">
    <property type="entry name" value="TRANSCRIPTIONAL REGULATORY PROTEIN"/>
    <property type="match status" value="1"/>
</dbReference>
<proteinExistence type="predicted"/>
<organism evidence="6 7">
    <name type="scientific">Streptomyces nymphaeiformis</name>
    <dbReference type="NCBI Taxonomy" id="2663842"/>
    <lineage>
        <taxon>Bacteria</taxon>
        <taxon>Bacillati</taxon>
        <taxon>Actinomycetota</taxon>
        <taxon>Actinomycetes</taxon>
        <taxon>Kitasatosporales</taxon>
        <taxon>Streptomycetaceae</taxon>
        <taxon>Streptomyces</taxon>
    </lineage>
</organism>
<evidence type="ECO:0000259" key="5">
    <source>
        <dbReference type="Pfam" id="PF02909"/>
    </source>
</evidence>
<evidence type="ECO:0000313" key="7">
    <source>
        <dbReference type="Proteomes" id="UP000582643"/>
    </source>
</evidence>
<evidence type="ECO:0000256" key="3">
    <source>
        <dbReference type="ARBA" id="ARBA00023163"/>
    </source>
</evidence>
<accession>A0A7W7TXB7</accession>
<keyword evidence="7" id="KW-1185">Reference proteome</keyword>
<dbReference type="GO" id="GO:0045892">
    <property type="term" value="P:negative regulation of DNA-templated transcription"/>
    <property type="evidence" value="ECO:0007669"/>
    <property type="project" value="InterPro"/>
</dbReference>
<reference evidence="6 7" key="1">
    <citation type="submission" date="2020-08" db="EMBL/GenBank/DDBJ databases">
        <title>Genomic Encyclopedia of Type Strains, Phase III (KMG-III): the genomes of soil and plant-associated and newly described type strains.</title>
        <authorList>
            <person name="Whitman W."/>
        </authorList>
    </citation>
    <scope>NUCLEOTIDE SEQUENCE [LARGE SCALE GENOMIC DNA]</scope>
    <source>
        <strain evidence="6 7">SFB5A</strain>
    </source>
</reference>
<evidence type="ECO:0000256" key="2">
    <source>
        <dbReference type="ARBA" id="ARBA00023125"/>
    </source>
</evidence>
<dbReference type="Gene3D" id="1.10.10.60">
    <property type="entry name" value="Homeodomain-like"/>
    <property type="match status" value="1"/>
</dbReference>
<dbReference type="InterPro" id="IPR001647">
    <property type="entry name" value="HTH_TetR"/>
</dbReference>
<evidence type="ECO:0000313" key="6">
    <source>
        <dbReference type="EMBL" id="MBB4980968.1"/>
    </source>
</evidence>
<evidence type="ECO:0000259" key="4">
    <source>
        <dbReference type="Pfam" id="PF00440"/>
    </source>
</evidence>
<dbReference type="EMBL" id="JACHJY010000002">
    <property type="protein sequence ID" value="MBB4980968.1"/>
    <property type="molecule type" value="Genomic_DNA"/>
</dbReference>
<dbReference type="AlphaFoldDB" id="A0A7W7TXB7"/>